<feature type="non-terminal residue" evidence="1">
    <location>
        <position position="1"/>
    </location>
</feature>
<evidence type="ECO:0000313" key="1">
    <source>
        <dbReference type="EMBL" id="KAJ2768271.1"/>
    </source>
</evidence>
<sequence>DHRPAYRQAAWEQYQQGHTEQALRGWGAAGPQTLANVVPFAMQVLAAHGAEFMRAPYSSWAQLAYLYRHEDQPIHAVYSSLDILMFDVDRVVTSISHARSTFAYVVREHLVSRCGVSSEQVLDMCLLAGCDWCPTFPALPSDIGFSFKSAVEVTRQYRSGFGAIQAMADHVGVRAANYSDVYLRAYCAVRYHIVLCLDGTVAPLNAEAAPNDLHDIIGYRLPRAVYHLLARGAIHLPVATMLATGAWLEFAPADNGESDEYRRLATQWQSRVFGRQCALLCPGMGPFFQQRKVVLQAWFSPQTEIVLRDGAAAGRAEAEPTVLLRVPAAAATEATAPLARVLVQGTGLVAAASTAGDAATSLLLWLLQSLGFVAAGGQATPAGMALGAGLRALPSHAAERLQWPVLVAAVLADQGLLTGAPWSVAYEDRQPLAGDAQRHACLLARIATLVPLTGRTGPWRLPFSRNLLGFSSAAKAVLRAAAGCADVALLALQSGSGGAAPELEPEALAGALTARRAMPLESTANAAAGLLVHALLAEHARGPGGWARVREQAGGGVGDARQALDDAWSVIGAVRAMGTVPGADAAQDWARAAFTEALGG</sequence>
<gene>
    <name evidence="1" type="ORF">IWQ57_003610</name>
</gene>
<name>A0ACC1JVH6_9FUNG</name>
<evidence type="ECO:0000313" key="2">
    <source>
        <dbReference type="Proteomes" id="UP001140234"/>
    </source>
</evidence>
<comment type="caution">
    <text evidence="1">The sequence shown here is derived from an EMBL/GenBank/DDBJ whole genome shotgun (WGS) entry which is preliminary data.</text>
</comment>
<organism evidence="1 2">
    <name type="scientific">Coemansia nantahalensis</name>
    <dbReference type="NCBI Taxonomy" id="2789366"/>
    <lineage>
        <taxon>Eukaryota</taxon>
        <taxon>Fungi</taxon>
        <taxon>Fungi incertae sedis</taxon>
        <taxon>Zoopagomycota</taxon>
        <taxon>Kickxellomycotina</taxon>
        <taxon>Kickxellomycetes</taxon>
        <taxon>Kickxellales</taxon>
        <taxon>Kickxellaceae</taxon>
        <taxon>Coemansia</taxon>
    </lineage>
</organism>
<reference evidence="1" key="1">
    <citation type="submission" date="2022-07" db="EMBL/GenBank/DDBJ databases">
        <title>Phylogenomic reconstructions and comparative analyses of Kickxellomycotina fungi.</title>
        <authorList>
            <person name="Reynolds N.K."/>
            <person name="Stajich J.E."/>
            <person name="Barry K."/>
            <person name="Grigoriev I.V."/>
            <person name="Crous P."/>
            <person name="Smith M.E."/>
        </authorList>
    </citation>
    <scope>NUCLEOTIDE SEQUENCE</scope>
    <source>
        <strain evidence="1">CBS 109366</strain>
    </source>
</reference>
<dbReference type="Proteomes" id="UP001140234">
    <property type="component" value="Unassembled WGS sequence"/>
</dbReference>
<dbReference type="EMBL" id="JANBUJ010001216">
    <property type="protein sequence ID" value="KAJ2768271.1"/>
    <property type="molecule type" value="Genomic_DNA"/>
</dbReference>
<keyword evidence="2" id="KW-1185">Reference proteome</keyword>
<accession>A0ACC1JVH6</accession>
<protein>
    <submittedName>
        <fullName evidence="1">Uncharacterized protein</fullName>
    </submittedName>
</protein>
<proteinExistence type="predicted"/>